<evidence type="ECO:0000313" key="2">
    <source>
        <dbReference type="EMBL" id="NMP25375.1"/>
    </source>
</evidence>
<reference evidence="2 3" key="2">
    <citation type="submission" date="2020-06" db="EMBL/GenBank/DDBJ databases">
        <title>Polyphasic characterization of a Rahnella strain isolated from tree sap.</title>
        <authorList>
            <person name="Kim I.S."/>
        </authorList>
    </citation>
    <scope>NUCLEOTIDE SEQUENCE [LARGE SCALE GENOMIC DNA]</scope>
    <source>
        <strain evidence="2 3">SAP-1</strain>
    </source>
</reference>
<name>A0A848MCF9_9GAMM</name>
<dbReference type="AlphaFoldDB" id="A0A848MCF9"/>
<accession>A0A848MCF9</accession>
<organism evidence="2 3">
    <name type="scientific">Rouxiella aceris</name>
    <dbReference type="NCBI Taxonomy" id="2703884"/>
    <lineage>
        <taxon>Bacteria</taxon>
        <taxon>Pseudomonadati</taxon>
        <taxon>Pseudomonadota</taxon>
        <taxon>Gammaproteobacteria</taxon>
        <taxon>Enterobacterales</taxon>
        <taxon>Yersiniaceae</taxon>
        <taxon>Rouxiella</taxon>
    </lineage>
</organism>
<evidence type="ECO:0000256" key="1">
    <source>
        <dbReference type="SAM" id="Coils"/>
    </source>
</evidence>
<feature type="coiled-coil region" evidence="1">
    <location>
        <begin position="236"/>
        <end position="263"/>
    </location>
</feature>
<dbReference type="Proteomes" id="UP000585363">
    <property type="component" value="Unassembled WGS sequence"/>
</dbReference>
<evidence type="ECO:0000313" key="3">
    <source>
        <dbReference type="Proteomes" id="UP000585363"/>
    </source>
</evidence>
<reference evidence="2 3" key="1">
    <citation type="submission" date="2020-01" db="EMBL/GenBank/DDBJ databases">
        <authorList>
            <person name="Lee S.D."/>
        </authorList>
    </citation>
    <scope>NUCLEOTIDE SEQUENCE [LARGE SCALE GENOMIC DNA]</scope>
    <source>
        <strain evidence="2 3">SAP-1</strain>
    </source>
</reference>
<gene>
    <name evidence="2" type="ORF">GW590_00525</name>
</gene>
<dbReference type="EMBL" id="JAADJU010000001">
    <property type="protein sequence ID" value="NMP25375.1"/>
    <property type="molecule type" value="Genomic_DNA"/>
</dbReference>
<comment type="caution">
    <text evidence="2">The sequence shown here is derived from an EMBL/GenBank/DDBJ whole genome shotgun (WGS) entry which is preliminary data.</text>
</comment>
<sequence length="295" mass="33725">MSIPISVNLSTNKSLSPTLIQQTTFPPAKNATNQIADPGRQITYIDKPISAPRRVKRSVFDRLSPASRLIVAGPLEFVPGLRKINPVGLLLRMIFSDPPAAKPKKKKNPTQTQCPNNALHRCAYRGENRVQIFVRGEAGPYFISSATSRDNLYTAYRRNPNDPQGNLQPAFLVYKNPQGQWQKMGLRGGSDRNNYSEHRQMDVRIQAIYNRLNSLFAATQRSINQLNHPGEQSASYENLTNSIRELESRRGELNNIRSELNRLPESQYRNDRRREIVLTLWQINERISLIRNHLQ</sequence>
<proteinExistence type="predicted"/>
<protein>
    <submittedName>
        <fullName evidence="2">Uncharacterized protein</fullName>
    </submittedName>
</protein>
<keyword evidence="3" id="KW-1185">Reference proteome</keyword>
<keyword evidence="1" id="KW-0175">Coiled coil</keyword>
<dbReference type="RefSeq" id="WP_169401083.1">
    <property type="nucleotide sequence ID" value="NZ_JAADJU010000001.1"/>
</dbReference>